<dbReference type="RefSeq" id="WP_047297494.1">
    <property type="nucleotide sequence ID" value="NZ_NRSS01000002.1"/>
</dbReference>
<dbReference type="InterPro" id="IPR009506">
    <property type="entry name" value="YjiS-like"/>
</dbReference>
<dbReference type="Pfam" id="PF06568">
    <property type="entry name" value="YjiS-like"/>
    <property type="match status" value="1"/>
</dbReference>
<feature type="domain" description="YjiS-like" evidence="1">
    <location>
        <begin position="24"/>
        <end position="59"/>
    </location>
</feature>
<dbReference type="EMBL" id="NRST01000001">
    <property type="protein sequence ID" value="PAW56220.1"/>
    <property type="molecule type" value="Genomic_DNA"/>
</dbReference>
<organism evidence="2 3">
    <name type="scientific">Pseudomonas moraviensis</name>
    <dbReference type="NCBI Taxonomy" id="321662"/>
    <lineage>
        <taxon>Bacteria</taxon>
        <taxon>Pseudomonadati</taxon>
        <taxon>Pseudomonadota</taxon>
        <taxon>Gammaproteobacteria</taxon>
        <taxon>Pseudomonadales</taxon>
        <taxon>Pseudomonadaceae</taxon>
        <taxon>Pseudomonas</taxon>
    </lineage>
</organism>
<accession>A0A2A2PL79</accession>
<name>A0A2A2PL79_9PSED</name>
<evidence type="ECO:0000313" key="2">
    <source>
        <dbReference type="EMBL" id="PAW56220.1"/>
    </source>
</evidence>
<keyword evidence="3" id="KW-1185">Reference proteome</keyword>
<evidence type="ECO:0000313" key="3">
    <source>
        <dbReference type="Proteomes" id="UP000217830"/>
    </source>
</evidence>
<reference evidence="2 3" key="1">
    <citation type="submission" date="2017-08" db="EMBL/GenBank/DDBJ databases">
        <title>Draft Genome Sequence of Pseudomonas moraviensis TYU6, isolated from Taxus cuspidata by using PacBio Single-Molecule Real-Time Technology.</title>
        <authorList>
            <person name="Baek K.-H."/>
            <person name="Mishra A.K."/>
        </authorList>
    </citation>
    <scope>NUCLEOTIDE SEQUENCE [LARGE SCALE GENOMIC DNA]</scope>
    <source>
        <strain evidence="2 3">TYU6</strain>
    </source>
</reference>
<evidence type="ECO:0000259" key="1">
    <source>
        <dbReference type="Pfam" id="PF06568"/>
    </source>
</evidence>
<dbReference type="Proteomes" id="UP000217830">
    <property type="component" value="Unassembled WGS sequence"/>
</dbReference>
<proteinExistence type="predicted"/>
<dbReference type="AlphaFoldDB" id="A0A2A2PL79"/>
<gene>
    <name evidence="2" type="ORF">CKQ80_13190</name>
</gene>
<protein>
    <submittedName>
        <fullName evidence="2">DUF1127 domain-containing protein</fullName>
    </submittedName>
</protein>
<comment type="caution">
    <text evidence="2">The sequence shown here is derived from an EMBL/GenBank/DDBJ whole genome shotgun (WGS) entry which is preliminary data.</text>
</comment>
<sequence>MKDLQDVSTASIQPLVHSHLLRRLVRSLWQGLERARTRRLLAQLGQRDLADLGLSHADRLNELEKPFWR</sequence>